<dbReference type="GO" id="GO:0003700">
    <property type="term" value="F:DNA-binding transcription factor activity"/>
    <property type="evidence" value="ECO:0007669"/>
    <property type="project" value="InterPro"/>
</dbReference>
<protein>
    <submittedName>
        <fullName evidence="6">AraC family transcriptional regulator</fullName>
    </submittedName>
</protein>
<keyword evidence="2" id="KW-0238">DNA-binding</keyword>
<evidence type="ECO:0000256" key="4">
    <source>
        <dbReference type="SAM" id="Phobius"/>
    </source>
</evidence>
<dbReference type="Gene3D" id="1.10.10.60">
    <property type="entry name" value="Homeodomain-like"/>
    <property type="match status" value="1"/>
</dbReference>
<feature type="transmembrane region" description="Helical" evidence="4">
    <location>
        <begin position="139"/>
        <end position="159"/>
    </location>
</feature>
<dbReference type="Pfam" id="PF12833">
    <property type="entry name" value="HTH_18"/>
    <property type="match status" value="1"/>
</dbReference>
<dbReference type="PANTHER" id="PTHR43280:SF29">
    <property type="entry name" value="ARAC-FAMILY TRANSCRIPTIONAL REGULATOR"/>
    <property type="match status" value="1"/>
</dbReference>
<evidence type="ECO:0000259" key="5">
    <source>
        <dbReference type="PROSITE" id="PS01124"/>
    </source>
</evidence>
<sequence length="364" mass="42539">MIGTILLGAGFIQSVFLGLYFYREENKGRKFSRDLGFLFFFLSIIMICNLVYFSGNLNEFPHLIKLGYGFGFSIAPFFSFAVTRYFGIPKENRIWFGLFLLVPILFFIFHIPFFLLNGEKKLLFLKNTLPIEVFSESNLLQMMTLFFSLIVFMRTRFRFQLVLSEFPKDFLREGKLFSQYILLLVFWLFLCILLCIFIPGQISESISNIGFSVWILGFAWHRIYLDQKEDENHQIFSSNQNTNKYQKSYLSDQKLTELGKQFDVLLNDKNTISDGDLTLNKISEILGVSSHTTSQVCNRYYGQSLIEIIREKRITLAKIALLESETPVLRIGFDIGFNSKNAFNRAFKELTQLTPSEYRRKYKS</sequence>
<dbReference type="PROSITE" id="PS00041">
    <property type="entry name" value="HTH_ARAC_FAMILY_1"/>
    <property type="match status" value="1"/>
</dbReference>
<feature type="transmembrane region" description="Helical" evidence="4">
    <location>
        <begin position="66"/>
        <end position="87"/>
    </location>
</feature>
<evidence type="ECO:0000313" key="7">
    <source>
        <dbReference type="Proteomes" id="UP000297649"/>
    </source>
</evidence>
<evidence type="ECO:0000313" key="6">
    <source>
        <dbReference type="EMBL" id="TGN16357.1"/>
    </source>
</evidence>
<organism evidence="6 7">
    <name type="scientific">Leptospira bandrabouensis</name>
    <dbReference type="NCBI Taxonomy" id="2484903"/>
    <lineage>
        <taxon>Bacteria</taxon>
        <taxon>Pseudomonadati</taxon>
        <taxon>Spirochaetota</taxon>
        <taxon>Spirochaetia</taxon>
        <taxon>Leptospirales</taxon>
        <taxon>Leptospiraceae</taxon>
        <taxon>Leptospira</taxon>
    </lineage>
</organism>
<dbReference type="EMBL" id="RQHU01000005">
    <property type="protein sequence ID" value="TGN16357.1"/>
    <property type="molecule type" value="Genomic_DNA"/>
</dbReference>
<reference evidence="6" key="1">
    <citation type="journal article" date="2019" name="PLoS Negl. Trop. Dis.">
        <title>Revisiting the worldwide diversity of Leptospira species in the environment.</title>
        <authorList>
            <person name="Vincent A.T."/>
            <person name="Schiettekatte O."/>
            <person name="Bourhy P."/>
            <person name="Veyrier F.J."/>
            <person name="Picardeau M."/>
        </authorList>
    </citation>
    <scope>NUCLEOTIDE SEQUENCE [LARGE SCALE GENOMIC DNA]</scope>
    <source>
        <strain evidence="6">201601109</strain>
    </source>
</reference>
<comment type="caution">
    <text evidence="6">The sequence shown here is derived from an EMBL/GenBank/DDBJ whole genome shotgun (WGS) entry which is preliminary data.</text>
</comment>
<evidence type="ECO:0000256" key="2">
    <source>
        <dbReference type="ARBA" id="ARBA00023125"/>
    </source>
</evidence>
<dbReference type="AlphaFoldDB" id="A0A6H3NU54"/>
<gene>
    <name evidence="6" type="ORF">EHR08_08885</name>
</gene>
<dbReference type="InterPro" id="IPR018062">
    <property type="entry name" value="HTH_AraC-typ_CS"/>
</dbReference>
<dbReference type="GO" id="GO:0043565">
    <property type="term" value="F:sequence-specific DNA binding"/>
    <property type="evidence" value="ECO:0007669"/>
    <property type="project" value="InterPro"/>
</dbReference>
<accession>A0A6H3NU54</accession>
<dbReference type="InterPro" id="IPR009057">
    <property type="entry name" value="Homeodomain-like_sf"/>
</dbReference>
<feature type="transmembrane region" description="Helical" evidence="4">
    <location>
        <begin position="206"/>
        <end position="225"/>
    </location>
</feature>
<keyword evidence="4" id="KW-1133">Transmembrane helix</keyword>
<dbReference type="PROSITE" id="PS01124">
    <property type="entry name" value="HTH_ARAC_FAMILY_2"/>
    <property type="match status" value="1"/>
</dbReference>
<feature type="transmembrane region" description="Helical" evidence="4">
    <location>
        <begin position="6"/>
        <end position="23"/>
    </location>
</feature>
<proteinExistence type="predicted"/>
<evidence type="ECO:0000256" key="1">
    <source>
        <dbReference type="ARBA" id="ARBA00023015"/>
    </source>
</evidence>
<name>A0A6H3NU54_9LEPT</name>
<dbReference type="SMART" id="SM00342">
    <property type="entry name" value="HTH_ARAC"/>
    <property type="match status" value="1"/>
</dbReference>
<dbReference type="Proteomes" id="UP000297649">
    <property type="component" value="Unassembled WGS sequence"/>
</dbReference>
<dbReference type="SUPFAM" id="SSF46689">
    <property type="entry name" value="Homeodomain-like"/>
    <property type="match status" value="1"/>
</dbReference>
<dbReference type="InterPro" id="IPR018060">
    <property type="entry name" value="HTH_AraC"/>
</dbReference>
<feature type="domain" description="HTH araC/xylS-type" evidence="5">
    <location>
        <begin position="269"/>
        <end position="361"/>
    </location>
</feature>
<keyword evidence="1" id="KW-0805">Transcription regulation</keyword>
<dbReference type="PANTHER" id="PTHR43280">
    <property type="entry name" value="ARAC-FAMILY TRANSCRIPTIONAL REGULATOR"/>
    <property type="match status" value="1"/>
</dbReference>
<evidence type="ECO:0000256" key="3">
    <source>
        <dbReference type="ARBA" id="ARBA00023163"/>
    </source>
</evidence>
<keyword evidence="4" id="KW-0812">Transmembrane</keyword>
<feature type="transmembrane region" description="Helical" evidence="4">
    <location>
        <begin position="35"/>
        <end position="54"/>
    </location>
</feature>
<feature type="transmembrane region" description="Helical" evidence="4">
    <location>
        <begin position="94"/>
        <end position="116"/>
    </location>
</feature>
<keyword evidence="4" id="KW-0472">Membrane</keyword>
<feature type="transmembrane region" description="Helical" evidence="4">
    <location>
        <begin position="180"/>
        <end position="200"/>
    </location>
</feature>
<keyword evidence="3" id="KW-0804">Transcription</keyword>
<dbReference type="OrthoDB" id="326536at2"/>
<dbReference type="RefSeq" id="WP_135745968.1">
    <property type="nucleotide sequence ID" value="NZ_JAIZBL010000003.1"/>
</dbReference>
<keyword evidence="7" id="KW-1185">Reference proteome</keyword>